<evidence type="ECO:0000256" key="7">
    <source>
        <dbReference type="ARBA" id="ARBA00022946"/>
    </source>
</evidence>
<evidence type="ECO:0000256" key="4">
    <source>
        <dbReference type="ARBA" id="ARBA00022630"/>
    </source>
</evidence>
<evidence type="ECO:0000256" key="1">
    <source>
        <dbReference type="ARBA" id="ARBA00001974"/>
    </source>
</evidence>
<dbReference type="InterPro" id="IPR040156">
    <property type="entry name" value="ETF-QO"/>
</dbReference>
<dbReference type="Pfam" id="PF21162">
    <property type="entry name" value="ETFQO_UQ-bd"/>
    <property type="match status" value="1"/>
</dbReference>
<keyword evidence="9 14" id="KW-0560">Oxidoreductase</keyword>
<evidence type="ECO:0000256" key="14">
    <source>
        <dbReference type="RuleBase" id="RU366068"/>
    </source>
</evidence>
<dbReference type="FunFam" id="3.30.70.20:FF:000015">
    <property type="entry name" value="Electron transfer flavoprotein-ubiquinone oxidoreductase"/>
    <property type="match status" value="1"/>
</dbReference>
<comment type="cofactor">
    <cofactor evidence="1 14">
        <name>FAD</name>
        <dbReference type="ChEBI" id="CHEBI:57692"/>
    </cofactor>
</comment>
<organism evidence="16 17">
    <name type="scientific">Candidatus Vallotiella hemipterorum</name>
    <dbReference type="NCBI Taxonomy" id="1177213"/>
    <lineage>
        <taxon>Bacteria</taxon>
        <taxon>Pseudomonadati</taxon>
        <taxon>Pseudomonadota</taxon>
        <taxon>Betaproteobacteria</taxon>
        <taxon>Burkholderiales</taxon>
        <taxon>Burkholderiaceae</taxon>
        <taxon>Candidatus Vallotiella</taxon>
    </lineage>
</organism>
<dbReference type="EMBL" id="OU343031">
    <property type="protein sequence ID" value="CAG7603070.1"/>
    <property type="molecule type" value="Genomic_DNA"/>
</dbReference>
<dbReference type="RefSeq" id="WP_216797157.1">
    <property type="nucleotide sequence ID" value="NZ_OU343031.1"/>
</dbReference>
<keyword evidence="10 14" id="KW-0408">Iron</keyword>
<evidence type="ECO:0000313" key="17">
    <source>
        <dbReference type="Proteomes" id="UP000693996"/>
    </source>
</evidence>
<keyword evidence="6 14" id="KW-0274">FAD</keyword>
<dbReference type="Pfam" id="PF13450">
    <property type="entry name" value="NAD_binding_8"/>
    <property type="match status" value="1"/>
</dbReference>
<dbReference type="GO" id="GO:0046872">
    <property type="term" value="F:metal ion binding"/>
    <property type="evidence" value="ECO:0007669"/>
    <property type="project" value="UniProtKB-KW"/>
</dbReference>
<accession>A0A916JUM9</accession>
<keyword evidence="11 14" id="KW-0411">Iron-sulfur</keyword>
<evidence type="ECO:0000256" key="3">
    <source>
        <dbReference type="ARBA" id="ARBA00022448"/>
    </source>
</evidence>
<comment type="cofactor">
    <cofactor evidence="14">
        <name>[4Fe-4S] cluster</name>
        <dbReference type="ChEBI" id="CHEBI:49883"/>
    </cofactor>
    <text evidence="14">Binds 1 [4Fe-4S] cluster.</text>
</comment>
<evidence type="ECO:0000256" key="12">
    <source>
        <dbReference type="ARBA" id="ARBA00023075"/>
    </source>
</evidence>
<reference evidence="16" key="1">
    <citation type="submission" date="2021-06" db="EMBL/GenBank/DDBJ databases">
        <authorList>
            <person name="Szabo G."/>
        </authorList>
    </citation>
    <scope>NUCLEOTIDE SEQUENCE</scope>
    <source>
        <strain evidence="16">MYVALT</strain>
    </source>
</reference>
<comment type="catalytic activity">
    <reaction evidence="14">
        <text>a ubiquinone + reduced [electron-transfer flavoprotein] = a ubiquinol + oxidized [electron-transfer flavoprotein] + H(+)</text>
        <dbReference type="Rhea" id="RHEA:24052"/>
        <dbReference type="Rhea" id="RHEA-COMP:9565"/>
        <dbReference type="Rhea" id="RHEA-COMP:9566"/>
        <dbReference type="Rhea" id="RHEA-COMP:10685"/>
        <dbReference type="Rhea" id="RHEA-COMP:10686"/>
        <dbReference type="ChEBI" id="CHEBI:15378"/>
        <dbReference type="ChEBI" id="CHEBI:16389"/>
        <dbReference type="ChEBI" id="CHEBI:17976"/>
        <dbReference type="ChEBI" id="CHEBI:57692"/>
        <dbReference type="ChEBI" id="CHEBI:58307"/>
        <dbReference type="EC" id="1.5.5.1"/>
    </reaction>
</comment>
<keyword evidence="5 14" id="KW-0479">Metal-binding</keyword>
<dbReference type="EC" id="1.5.5.1" evidence="14"/>
<evidence type="ECO:0000256" key="9">
    <source>
        <dbReference type="ARBA" id="ARBA00023002"/>
    </source>
</evidence>
<sequence>MTPQNWIEQYGPRESIEYDVVVVGGGPAGLSAAIRLKQLAIERGVKLAVCVLEKGSEIGAHVISGAVIDPRALNELIPEWRERDTPLTVPVVEDRFLFLSRTGAIQIPNWALPDNLKNHGNYVVSLGSVARWLSRKAEALGVEIFSGFAAAEVLYDNFGAVRGVATSNLGVSQKGLPTGHFQLGIELHAKYTLFCEGAHGHLGLQLQKHFGLRQGRDPQVYSIGLKELWEIEPSRHKPGLVIHTVGWPLNTKTYGGSFLYHLNNYQVAVGFVMGLSYDNPYLSPFEEFQRYKTHSAIRWFLEGGKRIAYGARAITVGGLMSLPKLTFAGGALVGDEAGFLNALRIKGSHAAIKTGILAAEAAFEAVQAGRTHDELLAYPQAFKCSWLYKELYKARNFKQWINKGLYIGSLMVFIEQNLLCGHVPWTLHHRHADYEKLKPAAQYQSPIYPKPDNKLTFDRLSSVLLSNTHHNKNQPVHLILKDTSVPVQINLHKYAGLESRYCPAAVYEFIYDENSKARLVINSENCIHCKTCDIKDPTQNIVWVTPESGGPSYSNM</sequence>
<name>A0A916JUM9_9BURK</name>
<dbReference type="KEGG" id="vtr:MYVALT_F_04020"/>
<protein>
    <recommendedName>
        <fullName evidence="14">Electron transfer flavoprotein-ubiquinone oxidoreductase</fullName>
        <shortName evidence="14">ETF-QO</shortName>
        <ecNumber evidence="14">1.5.5.1</ecNumber>
    </recommendedName>
</protein>
<dbReference type="GO" id="GO:0004174">
    <property type="term" value="F:electron-transferring-flavoprotein dehydrogenase activity"/>
    <property type="evidence" value="ECO:0007669"/>
    <property type="project" value="UniProtKB-UniRule"/>
</dbReference>
<evidence type="ECO:0000256" key="11">
    <source>
        <dbReference type="ARBA" id="ARBA00023014"/>
    </source>
</evidence>
<keyword evidence="3 14" id="KW-0813">Transport</keyword>
<dbReference type="GO" id="GO:0051539">
    <property type="term" value="F:4 iron, 4 sulfur cluster binding"/>
    <property type="evidence" value="ECO:0007669"/>
    <property type="project" value="UniProtKB-UniRule"/>
</dbReference>
<dbReference type="InterPro" id="IPR017896">
    <property type="entry name" value="4Fe4S_Fe-S-bd"/>
</dbReference>
<dbReference type="Proteomes" id="UP000693996">
    <property type="component" value="Chromosome"/>
</dbReference>
<dbReference type="Pfam" id="PF05187">
    <property type="entry name" value="Fer4_ETF_QO"/>
    <property type="match status" value="1"/>
</dbReference>
<dbReference type="PROSITE" id="PS51379">
    <property type="entry name" value="4FE4S_FER_2"/>
    <property type="match status" value="1"/>
</dbReference>
<keyword evidence="13" id="KW-0472">Membrane</keyword>
<evidence type="ECO:0000256" key="2">
    <source>
        <dbReference type="ARBA" id="ARBA00004370"/>
    </source>
</evidence>
<dbReference type="GO" id="GO:0016020">
    <property type="term" value="C:membrane"/>
    <property type="evidence" value="ECO:0007669"/>
    <property type="project" value="UniProtKB-SubCell"/>
</dbReference>
<dbReference type="InterPro" id="IPR049398">
    <property type="entry name" value="ETF-QO/FixC_UQ-bd"/>
</dbReference>
<evidence type="ECO:0000256" key="10">
    <source>
        <dbReference type="ARBA" id="ARBA00023004"/>
    </source>
</evidence>
<evidence type="ECO:0000256" key="13">
    <source>
        <dbReference type="ARBA" id="ARBA00023136"/>
    </source>
</evidence>
<feature type="domain" description="4Fe-4S ferredoxin-type" evidence="15">
    <location>
        <begin position="517"/>
        <end position="546"/>
    </location>
</feature>
<evidence type="ECO:0000259" key="15">
    <source>
        <dbReference type="PROSITE" id="PS51379"/>
    </source>
</evidence>
<keyword evidence="4 14" id="KW-0285">Flavoprotein</keyword>
<gene>
    <name evidence="16" type="ORF">MYVALT_F_04020</name>
</gene>
<comment type="function">
    <text evidence="14">Accepts electrons from ETF and reduces ubiquinone.</text>
</comment>
<dbReference type="AlphaFoldDB" id="A0A916JUM9"/>
<keyword evidence="7" id="KW-0809">Transit peptide</keyword>
<evidence type="ECO:0000256" key="8">
    <source>
        <dbReference type="ARBA" id="ARBA00022982"/>
    </source>
</evidence>
<dbReference type="InterPro" id="IPR007859">
    <property type="entry name" value="ETF-QO/FixX_C"/>
</dbReference>
<keyword evidence="17" id="KW-1185">Reference proteome</keyword>
<evidence type="ECO:0000256" key="6">
    <source>
        <dbReference type="ARBA" id="ARBA00022827"/>
    </source>
</evidence>
<evidence type="ECO:0000313" key="16">
    <source>
        <dbReference type="EMBL" id="CAG7603070.1"/>
    </source>
</evidence>
<comment type="subcellular location">
    <subcellularLocation>
        <location evidence="2">Membrane</location>
    </subcellularLocation>
</comment>
<dbReference type="PANTHER" id="PTHR10617">
    <property type="entry name" value="ELECTRON TRANSFER FLAVOPROTEIN-UBIQUINONE OXIDOREDUCTASE"/>
    <property type="match status" value="1"/>
</dbReference>
<dbReference type="PANTHER" id="PTHR10617:SF107">
    <property type="entry name" value="ELECTRON TRANSFER FLAVOPROTEIN-UBIQUINONE OXIDOREDUCTASE, MITOCHONDRIAL"/>
    <property type="match status" value="1"/>
</dbReference>
<keyword evidence="8 14" id="KW-0249">Electron transport</keyword>
<keyword evidence="12 14" id="KW-0830">Ubiquinone</keyword>
<proteinExistence type="predicted"/>
<evidence type="ECO:0000256" key="5">
    <source>
        <dbReference type="ARBA" id="ARBA00022723"/>
    </source>
</evidence>